<feature type="transmembrane region" description="Helical" evidence="7">
    <location>
        <begin position="12"/>
        <end position="30"/>
    </location>
</feature>
<evidence type="ECO:0000256" key="4">
    <source>
        <dbReference type="ARBA" id="ARBA00022692"/>
    </source>
</evidence>
<feature type="transmembrane region" description="Helical" evidence="7">
    <location>
        <begin position="291"/>
        <end position="310"/>
    </location>
</feature>
<dbReference type="Pfam" id="PF01758">
    <property type="entry name" value="SBF"/>
    <property type="match status" value="1"/>
</dbReference>
<sequence>MWNLLKILKKHLAKSILASMVLGLIFGYFFDSKFLSMFIIPLTFLMVFPMMVNLNYKELLNKGNGALIVSSQGINFILIPFIAFCIGSIFFKNQPMIFVGFMLMSVLPTSGMTISWTGFAKGNIHAAIKITIVALLLSALIAPLVLKMYLGTTVAIPMFKIIRQILIVVLIPMIAGATLRYIMINNIGLEQYNSKWKMRFPLLSSLGVIGIIFVATSLKAKTIINNPSIIILLIIPIILFYLINFTITTMIGRFFFSWEDSIALVYGTVMRNLSVALAIAMTAFSSEGSNIALIIAVAYIFQVQMAAWYIKLVQKKSV</sequence>
<feature type="transmembrane region" description="Helical" evidence="7">
    <location>
        <begin position="230"/>
        <end position="256"/>
    </location>
</feature>
<feature type="transmembrane region" description="Helical" evidence="7">
    <location>
        <begin position="36"/>
        <end position="54"/>
    </location>
</feature>
<reference evidence="8" key="1">
    <citation type="submission" date="2021-07" db="EMBL/GenBank/DDBJ databases">
        <title>Complete genome sequence of Crassaminicella sp. 143-21, isolated from a deep-sea hydrothermal vent.</title>
        <authorList>
            <person name="Li X."/>
        </authorList>
    </citation>
    <scope>NUCLEOTIDE SEQUENCE</scope>
    <source>
        <strain evidence="8">143-21</strain>
    </source>
</reference>
<dbReference type="EMBL" id="CP078093">
    <property type="protein sequence ID" value="QXM07076.1"/>
    <property type="molecule type" value="Genomic_DNA"/>
</dbReference>
<feature type="transmembrane region" description="Helical" evidence="7">
    <location>
        <begin position="97"/>
        <end position="119"/>
    </location>
</feature>
<feature type="transmembrane region" description="Helical" evidence="7">
    <location>
        <begin position="263"/>
        <end position="285"/>
    </location>
</feature>
<feature type="transmembrane region" description="Helical" evidence="7">
    <location>
        <begin position="161"/>
        <end position="179"/>
    </location>
</feature>
<feature type="transmembrane region" description="Helical" evidence="7">
    <location>
        <begin position="126"/>
        <end position="149"/>
    </location>
</feature>
<protein>
    <submittedName>
        <fullName evidence="8">Bile acid:sodium symporter</fullName>
    </submittedName>
</protein>
<evidence type="ECO:0000313" key="8">
    <source>
        <dbReference type="EMBL" id="QXM07076.1"/>
    </source>
</evidence>
<feature type="transmembrane region" description="Helical" evidence="7">
    <location>
        <begin position="66"/>
        <end position="91"/>
    </location>
</feature>
<dbReference type="PANTHER" id="PTHR43057:SF1">
    <property type="entry name" value="ARSENICAL-RESISTANCE PROTEIN 3"/>
    <property type="match status" value="1"/>
</dbReference>
<evidence type="ECO:0000256" key="2">
    <source>
        <dbReference type="ARBA" id="ARBA00022448"/>
    </source>
</evidence>
<accession>A0ABX8RE87</accession>
<evidence type="ECO:0000256" key="3">
    <source>
        <dbReference type="ARBA" id="ARBA00022475"/>
    </source>
</evidence>
<evidence type="ECO:0000256" key="7">
    <source>
        <dbReference type="SAM" id="Phobius"/>
    </source>
</evidence>
<evidence type="ECO:0000256" key="5">
    <source>
        <dbReference type="ARBA" id="ARBA00022989"/>
    </source>
</evidence>
<feature type="transmembrane region" description="Helical" evidence="7">
    <location>
        <begin position="200"/>
        <end position="218"/>
    </location>
</feature>
<evidence type="ECO:0000256" key="6">
    <source>
        <dbReference type="ARBA" id="ARBA00023136"/>
    </source>
</evidence>
<dbReference type="InterPro" id="IPR004706">
    <property type="entry name" value="Arsenical-R_Acr3"/>
</dbReference>
<keyword evidence="3" id="KW-1003">Cell membrane</keyword>
<organism evidence="8 9">
    <name type="scientific">Crassaminicella indica</name>
    <dbReference type="NCBI Taxonomy" id="2855394"/>
    <lineage>
        <taxon>Bacteria</taxon>
        <taxon>Bacillati</taxon>
        <taxon>Bacillota</taxon>
        <taxon>Clostridia</taxon>
        <taxon>Eubacteriales</taxon>
        <taxon>Clostridiaceae</taxon>
        <taxon>Crassaminicella</taxon>
    </lineage>
</organism>
<gene>
    <name evidence="8" type="ORF">KVH43_05035</name>
</gene>
<dbReference type="InterPro" id="IPR002657">
    <property type="entry name" value="BilAc:Na_symport/Acr3"/>
</dbReference>
<dbReference type="Proteomes" id="UP000886818">
    <property type="component" value="Chromosome"/>
</dbReference>
<keyword evidence="6 7" id="KW-0472">Membrane</keyword>
<dbReference type="PANTHER" id="PTHR43057">
    <property type="entry name" value="ARSENITE EFFLUX TRANSPORTER"/>
    <property type="match status" value="1"/>
</dbReference>
<keyword evidence="9" id="KW-1185">Reference proteome</keyword>
<name>A0ABX8RE87_9CLOT</name>
<keyword evidence="2" id="KW-0813">Transport</keyword>
<evidence type="ECO:0000256" key="1">
    <source>
        <dbReference type="ARBA" id="ARBA00004651"/>
    </source>
</evidence>
<proteinExistence type="predicted"/>
<evidence type="ECO:0000313" key="9">
    <source>
        <dbReference type="Proteomes" id="UP000886818"/>
    </source>
</evidence>
<keyword evidence="5 7" id="KW-1133">Transmembrane helix</keyword>
<comment type="subcellular location">
    <subcellularLocation>
        <location evidence="1">Cell membrane</location>
        <topology evidence="1">Multi-pass membrane protein</topology>
    </subcellularLocation>
</comment>
<dbReference type="RefSeq" id="WP_218283766.1">
    <property type="nucleotide sequence ID" value="NZ_CP078093.1"/>
</dbReference>
<keyword evidence="4 7" id="KW-0812">Transmembrane</keyword>